<dbReference type="InterPro" id="IPR003660">
    <property type="entry name" value="HAMP_dom"/>
</dbReference>
<dbReference type="Pfam" id="PF22673">
    <property type="entry name" value="MCP-like_PDC_1"/>
    <property type="match status" value="1"/>
</dbReference>
<dbReference type="GO" id="GO:0016020">
    <property type="term" value="C:membrane"/>
    <property type="evidence" value="ECO:0007669"/>
    <property type="project" value="InterPro"/>
</dbReference>
<evidence type="ECO:0000313" key="8">
    <source>
        <dbReference type="Proteomes" id="UP000463470"/>
    </source>
</evidence>
<dbReference type="RefSeq" id="WP_161259717.1">
    <property type="nucleotide sequence ID" value="NZ_WXEY01000028.1"/>
</dbReference>
<comment type="caution">
    <text evidence="7">The sequence shown here is derived from an EMBL/GenBank/DDBJ whole genome shotgun (WGS) entry which is preliminary data.</text>
</comment>
<proteinExistence type="inferred from homology"/>
<dbReference type="Gene3D" id="3.30.450.20">
    <property type="entry name" value="PAS domain"/>
    <property type="match status" value="2"/>
</dbReference>
<evidence type="ECO:0000259" key="6">
    <source>
        <dbReference type="PROSITE" id="PS50885"/>
    </source>
</evidence>
<dbReference type="AlphaFoldDB" id="A0A845L3I9"/>
<dbReference type="Gene3D" id="1.10.287.950">
    <property type="entry name" value="Methyl-accepting chemotaxis protein"/>
    <property type="match status" value="1"/>
</dbReference>
<dbReference type="CDD" id="cd12913">
    <property type="entry name" value="PDC1_MCP_like"/>
    <property type="match status" value="1"/>
</dbReference>
<dbReference type="SUPFAM" id="SSF58104">
    <property type="entry name" value="Methyl-accepting chemotaxis protein (MCP) signaling domain"/>
    <property type="match status" value="1"/>
</dbReference>
<dbReference type="PROSITE" id="PS50111">
    <property type="entry name" value="CHEMOTAXIS_TRANSDUC_2"/>
    <property type="match status" value="1"/>
</dbReference>
<dbReference type="PROSITE" id="PS50885">
    <property type="entry name" value="HAMP"/>
    <property type="match status" value="1"/>
</dbReference>
<feature type="domain" description="Methyl-accepting transducer" evidence="5">
    <location>
        <begin position="407"/>
        <end position="665"/>
    </location>
</feature>
<evidence type="ECO:0000256" key="4">
    <source>
        <dbReference type="SAM" id="Phobius"/>
    </source>
</evidence>
<feature type="domain" description="HAMP" evidence="6">
    <location>
        <begin position="339"/>
        <end position="395"/>
    </location>
</feature>
<accession>A0A845L3I9</accession>
<keyword evidence="4" id="KW-0472">Membrane</keyword>
<dbReference type="Proteomes" id="UP000463470">
    <property type="component" value="Unassembled WGS sequence"/>
</dbReference>
<name>A0A845L3I9_9FIRM</name>
<dbReference type="OrthoDB" id="2078696at2"/>
<comment type="similarity">
    <text evidence="2">Belongs to the methyl-accepting chemotaxis (MCP) protein family.</text>
</comment>
<organism evidence="7 8">
    <name type="scientific">Heliomicrobium undosum</name>
    <dbReference type="NCBI Taxonomy" id="121734"/>
    <lineage>
        <taxon>Bacteria</taxon>
        <taxon>Bacillati</taxon>
        <taxon>Bacillota</taxon>
        <taxon>Clostridia</taxon>
        <taxon>Eubacteriales</taxon>
        <taxon>Heliobacteriaceae</taxon>
        <taxon>Heliomicrobium</taxon>
    </lineage>
</organism>
<evidence type="ECO:0000313" key="7">
    <source>
        <dbReference type="EMBL" id="MZP31197.1"/>
    </source>
</evidence>
<dbReference type="SMART" id="SM00283">
    <property type="entry name" value="MA"/>
    <property type="match status" value="1"/>
</dbReference>
<feature type="transmembrane region" description="Helical" evidence="4">
    <location>
        <begin position="316"/>
        <end position="338"/>
    </location>
</feature>
<dbReference type="PANTHER" id="PTHR32089:SF112">
    <property type="entry name" value="LYSOZYME-LIKE PROTEIN-RELATED"/>
    <property type="match status" value="1"/>
</dbReference>
<keyword evidence="4" id="KW-0812">Transmembrane</keyword>
<keyword evidence="8" id="KW-1185">Reference proteome</keyword>
<evidence type="ECO:0000256" key="3">
    <source>
        <dbReference type="PROSITE-ProRule" id="PRU00284"/>
    </source>
</evidence>
<evidence type="ECO:0008006" key="9">
    <source>
        <dbReference type="Google" id="ProtNLM"/>
    </source>
</evidence>
<dbReference type="EMBL" id="WXEY01000028">
    <property type="protein sequence ID" value="MZP31197.1"/>
    <property type="molecule type" value="Genomic_DNA"/>
</dbReference>
<dbReference type="Pfam" id="PF00015">
    <property type="entry name" value="MCPsignal"/>
    <property type="match status" value="1"/>
</dbReference>
<keyword evidence="4" id="KW-1133">Transmembrane helix</keyword>
<reference evidence="7 8" key="1">
    <citation type="submission" date="2020-01" db="EMBL/GenBank/DDBJ databases">
        <title>Whole-genome sequence of Heliobacterium undosum DSM 13378.</title>
        <authorList>
            <person name="Kyndt J.A."/>
            <person name="Meyer T.E."/>
        </authorList>
    </citation>
    <scope>NUCLEOTIDE SEQUENCE [LARGE SCALE GENOMIC DNA]</scope>
    <source>
        <strain evidence="7 8">DSM 13378</strain>
    </source>
</reference>
<dbReference type="CDD" id="cd12912">
    <property type="entry name" value="PDC2_MCP_like"/>
    <property type="match status" value="1"/>
</dbReference>
<evidence type="ECO:0000256" key="1">
    <source>
        <dbReference type="ARBA" id="ARBA00023224"/>
    </source>
</evidence>
<sequence>MNIQTRMLLSILLVVALVFSAVVAISIVKTREIVMESAQEKALLLAREQGNLVKIKLEESLVTTRALAGSLGGLKQKGFHDRDQVIGMLTEVLTNSPSVLAVWTCWEPDAFDGQDRRFAGTAGHDGTGRLVPYLARVGGKINLEPLVDYAQSGPGDYYLLALKSGEEQVIEPYEYPVNGQTYFITSLVSPIIIGGRVVGVAGIDMAINSMQDEHAAIRVFETGSLQLLSNGGTIVSHKEASMVGKTLVDSGDEAGAALTQAVKKGDVYTKQGYSSLYHKDVIRINVPVSIGQTGTPWSIGVIVPVDEVFSGSKRLLLLQLSAGAAGLVFLVLVIGLIARQIATPIRLAALRLERAAENDFSTGDVRAEYLARTDEIRLMARGIDRMNRTMCETVSHLKEAGQRLFDSGQSLDLQARDLSSNMQIVSASTQEIVASIQNVSAATEEVTASAQEMAASLSHLNGKAEEAERTASDVGERALQLRSDADAALQSARELSERININMARSMEEAKVVERISDLTDAVANISSQTNLLALNAAIEAARAGEQGRGFSVVAEEVRKLAAQSTEAVAQIRSVTDQVRLAIGDLVGNSGEILRFINEKVRGDYDRFAGVGRQYQDDADRFLGVARETGAMSRHVLAMVEELTRAFESVAAMTTQTTTGATDIGREMEKASDALSRIAEVASAQLDLSEQLQGIVVRFKT</sequence>
<evidence type="ECO:0000256" key="2">
    <source>
        <dbReference type="ARBA" id="ARBA00029447"/>
    </source>
</evidence>
<dbReference type="GO" id="GO:0007165">
    <property type="term" value="P:signal transduction"/>
    <property type="evidence" value="ECO:0007669"/>
    <property type="project" value="UniProtKB-KW"/>
</dbReference>
<dbReference type="InterPro" id="IPR004089">
    <property type="entry name" value="MCPsignal_dom"/>
</dbReference>
<keyword evidence="1 3" id="KW-0807">Transducer</keyword>
<gene>
    <name evidence="7" type="ORF">GTO91_15930</name>
</gene>
<evidence type="ECO:0000259" key="5">
    <source>
        <dbReference type="PROSITE" id="PS50111"/>
    </source>
</evidence>
<protein>
    <recommendedName>
        <fullName evidence="9">Methyl-accepting chemotaxis protein</fullName>
    </recommendedName>
</protein>
<dbReference type="PANTHER" id="PTHR32089">
    <property type="entry name" value="METHYL-ACCEPTING CHEMOTAXIS PROTEIN MCPB"/>
    <property type="match status" value="1"/>
</dbReference>